<dbReference type="GO" id="GO:0005543">
    <property type="term" value="F:phospholipid binding"/>
    <property type="evidence" value="ECO:0007669"/>
    <property type="project" value="TreeGrafter"/>
</dbReference>
<evidence type="ECO:0000313" key="10">
    <source>
        <dbReference type="EMBL" id="KAF6405324.1"/>
    </source>
</evidence>
<comment type="similarity">
    <text evidence="6">Belongs to the MTSS family.</text>
</comment>
<dbReference type="GO" id="GO:0009898">
    <property type="term" value="C:cytoplasmic side of plasma membrane"/>
    <property type="evidence" value="ECO:0007669"/>
    <property type="project" value="TreeGrafter"/>
</dbReference>
<protein>
    <submittedName>
        <fullName evidence="10">MTSS I-BAR domain containing 1</fullName>
    </submittedName>
</protein>
<evidence type="ECO:0000256" key="3">
    <source>
        <dbReference type="ARBA" id="ARBA00022553"/>
    </source>
</evidence>
<reference evidence="10 11" key="1">
    <citation type="journal article" date="2020" name="Nature">
        <title>Six reference-quality genomes reveal evolution of bat adaptations.</title>
        <authorList>
            <person name="Jebb D."/>
            <person name="Huang Z."/>
            <person name="Pippel M."/>
            <person name="Hughes G.M."/>
            <person name="Lavrichenko K."/>
            <person name="Devanna P."/>
            <person name="Winkler S."/>
            <person name="Jermiin L.S."/>
            <person name="Skirmuntt E.C."/>
            <person name="Katzourakis A."/>
            <person name="Burkitt-Gray L."/>
            <person name="Ray D.A."/>
            <person name="Sullivan K.A.M."/>
            <person name="Roscito J.G."/>
            <person name="Kirilenko B.M."/>
            <person name="Davalos L.M."/>
            <person name="Corthals A.P."/>
            <person name="Power M.L."/>
            <person name="Jones G."/>
            <person name="Ransome R.D."/>
            <person name="Dechmann D.K.N."/>
            <person name="Locatelli A.G."/>
            <person name="Puechmaille S.J."/>
            <person name="Fedrigo O."/>
            <person name="Jarvis E.D."/>
            <person name="Hiller M."/>
            <person name="Vernes S.C."/>
            <person name="Myers E.W."/>
            <person name="Teeling E.C."/>
        </authorList>
    </citation>
    <scope>NUCLEOTIDE SEQUENCE [LARGE SCALE GENOMIC DNA]</scope>
    <source>
        <strain evidence="10">MRouAeg1</strain>
        <tissue evidence="10">Muscle</tissue>
    </source>
</reference>
<evidence type="ECO:0000256" key="1">
    <source>
        <dbReference type="ARBA" id="ARBA00004496"/>
    </source>
</evidence>
<dbReference type="GO" id="GO:0003779">
    <property type="term" value="F:actin binding"/>
    <property type="evidence" value="ECO:0007669"/>
    <property type="project" value="UniProtKB-KW"/>
</dbReference>
<evidence type="ECO:0000259" key="8">
    <source>
        <dbReference type="PROSITE" id="PS51082"/>
    </source>
</evidence>
<evidence type="ECO:0000259" key="9">
    <source>
        <dbReference type="PROSITE" id="PS51338"/>
    </source>
</evidence>
<feature type="region of interest" description="Disordered" evidence="7">
    <location>
        <begin position="139"/>
        <end position="159"/>
    </location>
</feature>
<dbReference type="InterPro" id="IPR030127">
    <property type="entry name" value="MTSS1/MTSS2"/>
</dbReference>
<evidence type="ECO:0000256" key="7">
    <source>
        <dbReference type="SAM" id="MobiDB-lite"/>
    </source>
</evidence>
<feature type="compositionally biased region" description="Low complexity" evidence="7">
    <location>
        <begin position="608"/>
        <end position="623"/>
    </location>
</feature>
<sequence>MEAVIEKECSALGGLFQTIISDMKGSYPVWEDFINKAGKLQSQLRTTVVAAAAFLDAFQKVADMATNTRGGTREIGSALTRMCMRHRSIEAKLRQFSSALIDCLINPLQEQMEEWKKVANQLDKDHAKEYKKARQEIKKKSSDTLKLQKKAKKGRGDIQPQLDSALQDVNDKYLLLEETEKQAVRKALIEERGRFCTFISMLRPVIEEEISMLGEITHLQTISEDLKSLTMDPHKLPSSSEQVILDLKGSDYSWSYQTPPSSPSTTMSRKSSVCSSLNSVNSSDSRSSGSHSHSPSSHYRCRSSNLAQQAPVRLSSVSSHDSGFISQDAFQSKSPSPMPPEAPNQLSNGFSHCSLSSEPRAGPVGANLFPHCLPASRLLPRVTSVHLPDYAHYYTIGPGMFPSSHIPSWKDWAKPGPYDQPLVNTLQRRKEKREPDPSGGGPSAAGGAPAAADEAQRPRSMTMSAATRPGEEMEACEELALALSRGLQLDTQRSSRDSLQCSSGYSTQTTTPCCSEDTIPSQVSDYDYFSVSGDQEADQQEFDKSSTIPRNSDISQSYRRMFQAKRPASTAGLPTTLGPAMVTPGVATIRRTPSTKPSVRRGTIGAGPIPIKTPVIPVKTPTVPDLPGVSPAPSDGLEERGPKPSIPEEHRQAIPESEAEDQERDPSSATASPGRIPESDPADLSPRDTAQGEDMLNAIRRGVKLKKTMTNDRSAPRFS</sequence>
<dbReference type="GO" id="GO:0005737">
    <property type="term" value="C:cytoplasm"/>
    <property type="evidence" value="ECO:0007669"/>
    <property type="project" value="UniProtKB-SubCell"/>
</dbReference>
<dbReference type="Pfam" id="PF08397">
    <property type="entry name" value="IMD"/>
    <property type="match status" value="1"/>
</dbReference>
<accession>A0A7J8C374</accession>
<dbReference type="GO" id="GO:0034334">
    <property type="term" value="P:adherens junction maintenance"/>
    <property type="evidence" value="ECO:0007669"/>
    <property type="project" value="TreeGrafter"/>
</dbReference>
<evidence type="ECO:0000256" key="6">
    <source>
        <dbReference type="ARBA" id="ARBA00061293"/>
    </source>
</evidence>
<feature type="domain" description="IMD" evidence="9">
    <location>
        <begin position="1"/>
        <end position="250"/>
    </location>
</feature>
<dbReference type="GO" id="GO:0032233">
    <property type="term" value="P:positive regulation of actin filament bundle assembly"/>
    <property type="evidence" value="ECO:0007669"/>
    <property type="project" value="TreeGrafter"/>
</dbReference>
<dbReference type="Gene3D" id="1.20.1270.60">
    <property type="entry name" value="Arfaptin homology (AH) domain/BAR domain"/>
    <property type="match status" value="1"/>
</dbReference>
<dbReference type="InterPro" id="IPR013606">
    <property type="entry name" value="I-BAR_dom"/>
</dbReference>
<feature type="region of interest" description="Disordered" evidence="7">
    <location>
        <begin position="590"/>
        <end position="719"/>
    </location>
</feature>
<dbReference type="GO" id="GO:0015629">
    <property type="term" value="C:actin cytoskeleton"/>
    <property type="evidence" value="ECO:0007669"/>
    <property type="project" value="TreeGrafter"/>
</dbReference>
<feature type="region of interest" description="Disordered" evidence="7">
    <location>
        <begin position="255"/>
        <end position="305"/>
    </location>
</feature>
<dbReference type="PANTHER" id="PTHR15708">
    <property type="entry name" value="ACTIN BUNDLING/MISSING IN METASTASIS-RELATED"/>
    <property type="match status" value="1"/>
</dbReference>
<dbReference type="SUPFAM" id="SSF103657">
    <property type="entry name" value="BAR/IMD domain-like"/>
    <property type="match status" value="1"/>
</dbReference>
<name>A0A7J8C374_ROUAE</name>
<dbReference type="FunFam" id="1.20.1270.60:FF:000010">
    <property type="entry name" value="Metastasis suppressor 1, isoform CRA_e"/>
    <property type="match status" value="1"/>
</dbReference>
<dbReference type="CDD" id="cd22060">
    <property type="entry name" value="WH2_MTSS1"/>
    <property type="match status" value="1"/>
</dbReference>
<dbReference type="CDD" id="cd07643">
    <property type="entry name" value="I-BAR_IMD_MIM"/>
    <property type="match status" value="1"/>
</dbReference>
<dbReference type="Proteomes" id="UP000593571">
    <property type="component" value="Unassembled WGS sequence"/>
</dbReference>
<proteinExistence type="inferred from homology"/>
<dbReference type="PROSITE" id="PS51338">
    <property type="entry name" value="IMD"/>
    <property type="match status" value="1"/>
</dbReference>
<feature type="region of interest" description="Disordered" evidence="7">
    <location>
        <begin position="427"/>
        <end position="473"/>
    </location>
</feature>
<keyword evidence="2" id="KW-0963">Cytoplasm</keyword>
<evidence type="ECO:0000256" key="2">
    <source>
        <dbReference type="ARBA" id="ARBA00022490"/>
    </source>
</evidence>
<dbReference type="InterPro" id="IPR003124">
    <property type="entry name" value="WH2_dom"/>
</dbReference>
<dbReference type="EMBL" id="JACASE010000015">
    <property type="protein sequence ID" value="KAF6405324.1"/>
    <property type="molecule type" value="Genomic_DNA"/>
</dbReference>
<feature type="domain" description="WH2" evidence="8">
    <location>
        <begin position="691"/>
        <end position="708"/>
    </location>
</feature>
<dbReference type="PANTHER" id="PTHR15708:SF10">
    <property type="entry name" value="PROTEIN MTSS 1"/>
    <property type="match status" value="1"/>
</dbReference>
<feature type="compositionally biased region" description="Basic and acidic residues" evidence="7">
    <location>
        <begin position="637"/>
        <end position="653"/>
    </location>
</feature>
<evidence type="ECO:0000256" key="4">
    <source>
        <dbReference type="ARBA" id="ARBA00023054"/>
    </source>
</evidence>
<keyword evidence="3" id="KW-0597">Phosphoprotein</keyword>
<organism evidence="10 11">
    <name type="scientific">Rousettus aegyptiacus</name>
    <name type="common">Egyptian fruit bat</name>
    <name type="synonym">Pteropus aegyptiacus</name>
    <dbReference type="NCBI Taxonomy" id="9407"/>
    <lineage>
        <taxon>Eukaryota</taxon>
        <taxon>Metazoa</taxon>
        <taxon>Chordata</taxon>
        <taxon>Craniata</taxon>
        <taxon>Vertebrata</taxon>
        <taxon>Euteleostomi</taxon>
        <taxon>Mammalia</taxon>
        <taxon>Eutheria</taxon>
        <taxon>Laurasiatheria</taxon>
        <taxon>Chiroptera</taxon>
        <taxon>Yinpterochiroptera</taxon>
        <taxon>Pteropodoidea</taxon>
        <taxon>Pteropodidae</taxon>
        <taxon>Rousettinae</taxon>
        <taxon>Rousettus</taxon>
    </lineage>
</organism>
<evidence type="ECO:0000256" key="5">
    <source>
        <dbReference type="ARBA" id="ARBA00023203"/>
    </source>
</evidence>
<dbReference type="GO" id="GO:0007009">
    <property type="term" value="P:plasma membrane organization"/>
    <property type="evidence" value="ECO:0007669"/>
    <property type="project" value="InterPro"/>
</dbReference>
<evidence type="ECO:0000313" key="11">
    <source>
        <dbReference type="Proteomes" id="UP000593571"/>
    </source>
</evidence>
<dbReference type="PROSITE" id="PS51082">
    <property type="entry name" value="WH2"/>
    <property type="match status" value="1"/>
</dbReference>
<feature type="region of interest" description="Disordered" evidence="7">
    <location>
        <begin position="327"/>
        <end position="357"/>
    </location>
</feature>
<comment type="caution">
    <text evidence="10">The sequence shown here is derived from an EMBL/GenBank/DDBJ whole genome shotgun (WGS) entry which is preliminary data.</text>
</comment>
<dbReference type="OrthoDB" id="10061327at2759"/>
<comment type="subcellular location">
    <subcellularLocation>
        <location evidence="1">Cytoplasm</location>
    </subcellularLocation>
</comment>
<dbReference type="InterPro" id="IPR027267">
    <property type="entry name" value="AH/BAR_dom_sf"/>
</dbReference>
<keyword evidence="11" id="KW-1185">Reference proteome</keyword>
<keyword evidence="4" id="KW-0175">Coiled coil</keyword>
<gene>
    <name evidence="10" type="ORF">HJG63_013705</name>
</gene>
<dbReference type="AlphaFoldDB" id="A0A7J8C374"/>
<keyword evidence="5" id="KW-0009">Actin-binding</keyword>
<feature type="region of interest" description="Disordered" evidence="7">
    <location>
        <begin position="489"/>
        <end position="513"/>
    </location>
</feature>
<dbReference type="Pfam" id="PF02205">
    <property type="entry name" value="WH2"/>
    <property type="match status" value="1"/>
</dbReference>
<feature type="compositionally biased region" description="Polar residues" evidence="7">
    <location>
        <begin position="344"/>
        <end position="357"/>
    </location>
</feature>